<keyword evidence="3" id="KW-1185">Reference proteome</keyword>
<dbReference type="EMBL" id="JAVDPF010000012">
    <property type="protein sequence ID" value="KAL1878358.1"/>
    <property type="molecule type" value="Genomic_DNA"/>
</dbReference>
<dbReference type="SUPFAM" id="SSF52833">
    <property type="entry name" value="Thioredoxin-like"/>
    <property type="match status" value="1"/>
</dbReference>
<proteinExistence type="predicted"/>
<evidence type="ECO:0000259" key="1">
    <source>
        <dbReference type="Pfam" id="PF01323"/>
    </source>
</evidence>
<name>A0ABR3XQY4_9EURO</name>
<organism evidence="2 3">
    <name type="scientific">Paecilomyces lecythidis</name>
    <dbReference type="NCBI Taxonomy" id="3004212"/>
    <lineage>
        <taxon>Eukaryota</taxon>
        <taxon>Fungi</taxon>
        <taxon>Dikarya</taxon>
        <taxon>Ascomycota</taxon>
        <taxon>Pezizomycotina</taxon>
        <taxon>Eurotiomycetes</taxon>
        <taxon>Eurotiomycetidae</taxon>
        <taxon>Eurotiales</taxon>
        <taxon>Thermoascaceae</taxon>
        <taxon>Paecilomyces</taxon>
    </lineage>
</organism>
<sequence>MAVIEIEVIYDLVCAWCYIGKRNLDRAIALHRKVYPGGRSDVFLIKWRPYYLDYNHHPHSVDKGELIEERLSNMTPEQRTALFNRMSQIRRSVGIHFRGGGKIGSTRDAHRLVHFIQAKALQPASGGDDTTSIVVEKLFEAYHELEMDISDQAVLKSLSVDAGLNPDEVAE</sequence>
<feature type="domain" description="DSBA-like thioredoxin" evidence="1">
    <location>
        <begin position="6"/>
        <end position="170"/>
    </location>
</feature>
<protein>
    <recommendedName>
        <fullName evidence="1">DSBA-like thioredoxin domain-containing protein</fullName>
    </recommendedName>
</protein>
<dbReference type="Pfam" id="PF01323">
    <property type="entry name" value="DSBA"/>
    <property type="match status" value="1"/>
</dbReference>
<dbReference type="PANTHER" id="PTHR13887">
    <property type="entry name" value="GLUTATHIONE S-TRANSFERASE KAPPA"/>
    <property type="match status" value="1"/>
</dbReference>
<accession>A0ABR3XQY4</accession>
<reference evidence="2 3" key="1">
    <citation type="journal article" date="2024" name="IMA Fungus">
        <title>IMA Genome - F19 : A genome assembly and annotation guide to empower mycologists, including annotated draft genome sequences of Ceratocystis pirilliformis, Diaporthe australafricana, Fusarium ophioides, Paecilomyces lecythidis, and Sporothrix stenoceras.</title>
        <authorList>
            <person name="Aylward J."/>
            <person name="Wilson A.M."/>
            <person name="Visagie C.M."/>
            <person name="Spraker J."/>
            <person name="Barnes I."/>
            <person name="Buitendag C."/>
            <person name="Ceriani C."/>
            <person name="Del Mar Angel L."/>
            <person name="du Plessis D."/>
            <person name="Fuchs T."/>
            <person name="Gasser K."/>
            <person name="Kramer D."/>
            <person name="Li W."/>
            <person name="Munsamy K."/>
            <person name="Piso A."/>
            <person name="Price J.L."/>
            <person name="Sonnekus B."/>
            <person name="Thomas C."/>
            <person name="van der Nest A."/>
            <person name="van Dijk A."/>
            <person name="van Heerden A."/>
            <person name="van Vuuren N."/>
            <person name="Yilmaz N."/>
            <person name="Duong T.A."/>
            <person name="van der Merwe N.A."/>
            <person name="Wingfield M.J."/>
            <person name="Wingfield B.D."/>
        </authorList>
    </citation>
    <scope>NUCLEOTIDE SEQUENCE [LARGE SCALE GENOMIC DNA]</scope>
    <source>
        <strain evidence="2 3">CMW 18167</strain>
    </source>
</reference>
<gene>
    <name evidence="2" type="ORF">Plec18167_004430</name>
</gene>
<dbReference type="Proteomes" id="UP001583193">
    <property type="component" value="Unassembled WGS sequence"/>
</dbReference>
<evidence type="ECO:0000313" key="2">
    <source>
        <dbReference type="EMBL" id="KAL1878358.1"/>
    </source>
</evidence>
<dbReference type="InterPro" id="IPR001853">
    <property type="entry name" value="DSBA-like_thioredoxin_dom"/>
</dbReference>
<dbReference type="PANTHER" id="PTHR13887:SF41">
    <property type="entry name" value="THIOREDOXIN SUPERFAMILY PROTEIN"/>
    <property type="match status" value="1"/>
</dbReference>
<comment type="caution">
    <text evidence="2">The sequence shown here is derived from an EMBL/GenBank/DDBJ whole genome shotgun (WGS) entry which is preliminary data.</text>
</comment>
<dbReference type="Gene3D" id="3.40.30.10">
    <property type="entry name" value="Glutaredoxin"/>
    <property type="match status" value="1"/>
</dbReference>
<evidence type="ECO:0000313" key="3">
    <source>
        <dbReference type="Proteomes" id="UP001583193"/>
    </source>
</evidence>
<dbReference type="InterPro" id="IPR036249">
    <property type="entry name" value="Thioredoxin-like_sf"/>
</dbReference>